<dbReference type="HOGENOM" id="CLU_1283756_0_0_1"/>
<name>N1Q7U7_PSEFD</name>
<gene>
    <name evidence="1" type="ORF">MYCFIDRAFT_170410</name>
</gene>
<keyword evidence="2" id="KW-1185">Reference proteome</keyword>
<dbReference type="VEuPathDB" id="FungiDB:MYCFIDRAFT_170410"/>
<proteinExistence type="predicted"/>
<dbReference type="RefSeq" id="XP_007921717.1">
    <property type="nucleotide sequence ID" value="XM_007923526.1"/>
</dbReference>
<dbReference type="AlphaFoldDB" id="N1Q7U7"/>
<sequence length="215" mass="24284">MSGPEFEAFFSFLASKFRTFFFYYEMETPIPLLLLLLDRIRGIRGMKFRASSLLFSSQIRINSIGNFFFPSSLSPIFVPAALTSSNHVTYMPDRCAAGKDRGNEVLPRFYVCSGLYPSEYTRIWLESVEHIHQASELCMEHRSLKMTSGMNRIARPPVGRLGDASAIPFRHPITSFDSLRTWDRTPAWLSGTARSSVVSANKKVNSDSESGQFAE</sequence>
<organism evidence="1 2">
    <name type="scientific">Pseudocercospora fijiensis (strain CIRAD86)</name>
    <name type="common">Black leaf streak disease fungus</name>
    <name type="synonym">Mycosphaerella fijiensis</name>
    <dbReference type="NCBI Taxonomy" id="383855"/>
    <lineage>
        <taxon>Eukaryota</taxon>
        <taxon>Fungi</taxon>
        <taxon>Dikarya</taxon>
        <taxon>Ascomycota</taxon>
        <taxon>Pezizomycotina</taxon>
        <taxon>Dothideomycetes</taxon>
        <taxon>Dothideomycetidae</taxon>
        <taxon>Mycosphaerellales</taxon>
        <taxon>Mycosphaerellaceae</taxon>
        <taxon>Pseudocercospora</taxon>
    </lineage>
</organism>
<evidence type="ECO:0000313" key="2">
    <source>
        <dbReference type="Proteomes" id="UP000016932"/>
    </source>
</evidence>
<accession>N1Q7U7</accession>
<dbReference type="Proteomes" id="UP000016932">
    <property type="component" value="Unassembled WGS sequence"/>
</dbReference>
<dbReference type="EMBL" id="KB446555">
    <property type="protein sequence ID" value="EME88839.1"/>
    <property type="molecule type" value="Genomic_DNA"/>
</dbReference>
<reference evidence="1 2" key="1">
    <citation type="journal article" date="2012" name="PLoS Pathog.">
        <title>Diverse lifestyles and strategies of plant pathogenesis encoded in the genomes of eighteen Dothideomycetes fungi.</title>
        <authorList>
            <person name="Ohm R.A."/>
            <person name="Feau N."/>
            <person name="Henrissat B."/>
            <person name="Schoch C.L."/>
            <person name="Horwitz B.A."/>
            <person name="Barry K.W."/>
            <person name="Condon B.J."/>
            <person name="Copeland A.C."/>
            <person name="Dhillon B."/>
            <person name="Glaser F."/>
            <person name="Hesse C.N."/>
            <person name="Kosti I."/>
            <person name="LaButti K."/>
            <person name="Lindquist E.A."/>
            <person name="Lucas S."/>
            <person name="Salamov A.A."/>
            <person name="Bradshaw R.E."/>
            <person name="Ciuffetti L."/>
            <person name="Hamelin R.C."/>
            <person name="Kema G.H.J."/>
            <person name="Lawrence C."/>
            <person name="Scott J.A."/>
            <person name="Spatafora J.W."/>
            <person name="Turgeon B.G."/>
            <person name="de Wit P.J.G.M."/>
            <person name="Zhong S."/>
            <person name="Goodwin S.B."/>
            <person name="Grigoriev I.V."/>
        </authorList>
    </citation>
    <scope>NUCLEOTIDE SEQUENCE [LARGE SCALE GENOMIC DNA]</scope>
    <source>
        <strain evidence="1 2">CIRAD86</strain>
    </source>
</reference>
<dbReference type="KEGG" id="pfj:MYCFIDRAFT_170410"/>
<evidence type="ECO:0000313" key="1">
    <source>
        <dbReference type="EMBL" id="EME88839.1"/>
    </source>
</evidence>
<dbReference type="GeneID" id="19332496"/>
<protein>
    <submittedName>
        <fullName evidence="1">Uncharacterized protein</fullName>
    </submittedName>
</protein>